<evidence type="ECO:0000313" key="2">
    <source>
        <dbReference type="Proteomes" id="UP001433508"/>
    </source>
</evidence>
<keyword evidence="2" id="KW-1185">Reference proteome</keyword>
<comment type="caution">
    <text evidence="1">The sequence shown here is derived from an EMBL/GenBank/DDBJ whole genome shotgun (WGS) entry which is preliminary data.</text>
</comment>
<name>A0ACC3T3Y3_LIPKO</name>
<evidence type="ECO:0000313" key="1">
    <source>
        <dbReference type="EMBL" id="KAK9238265.1"/>
    </source>
</evidence>
<dbReference type="Proteomes" id="UP001433508">
    <property type="component" value="Unassembled WGS sequence"/>
</dbReference>
<reference evidence="2" key="1">
    <citation type="journal article" date="2024" name="Front. Bioeng. Biotechnol.">
        <title>Genome-scale model development and genomic sequencing of the oleaginous clade Lipomyces.</title>
        <authorList>
            <person name="Czajka J.J."/>
            <person name="Han Y."/>
            <person name="Kim J."/>
            <person name="Mondo S.J."/>
            <person name="Hofstad B.A."/>
            <person name="Robles A."/>
            <person name="Haridas S."/>
            <person name="Riley R."/>
            <person name="LaButti K."/>
            <person name="Pangilinan J."/>
            <person name="Andreopoulos W."/>
            <person name="Lipzen A."/>
            <person name="Yan J."/>
            <person name="Wang M."/>
            <person name="Ng V."/>
            <person name="Grigoriev I.V."/>
            <person name="Spatafora J.W."/>
            <person name="Magnuson J.K."/>
            <person name="Baker S.E."/>
            <person name="Pomraning K.R."/>
        </authorList>
    </citation>
    <scope>NUCLEOTIDE SEQUENCE [LARGE SCALE GENOMIC DNA]</scope>
    <source>
        <strain evidence="2">CBS 7786</strain>
    </source>
</reference>
<dbReference type="EMBL" id="MU971358">
    <property type="protein sequence ID" value="KAK9238265.1"/>
    <property type="molecule type" value="Genomic_DNA"/>
</dbReference>
<protein>
    <submittedName>
        <fullName evidence="1">Uncharacterized protein</fullName>
    </submittedName>
</protein>
<proteinExistence type="predicted"/>
<accession>A0ACC3T3Y3</accession>
<organism evidence="1 2">
    <name type="scientific">Lipomyces kononenkoae</name>
    <name type="common">Yeast</name>
    <dbReference type="NCBI Taxonomy" id="34357"/>
    <lineage>
        <taxon>Eukaryota</taxon>
        <taxon>Fungi</taxon>
        <taxon>Dikarya</taxon>
        <taxon>Ascomycota</taxon>
        <taxon>Saccharomycotina</taxon>
        <taxon>Lipomycetes</taxon>
        <taxon>Lipomycetales</taxon>
        <taxon>Lipomycetaceae</taxon>
        <taxon>Lipomyces</taxon>
    </lineage>
</organism>
<gene>
    <name evidence="1" type="ORF">V1525DRAFT_342056</name>
</gene>
<sequence length="838" mass="93457">MPPFKLFRSKKAKESQKNSTEQLPDNDAGQSQQPTISQVISRDSEDEDGRNRSRRSSYYSFRDSGKIPQGGLISLIPSDLPDDVIKHQLKEDPPSGHVRRVSNVTFSDSDHSDNRSRSLERKAEELTAKLDHVSTRQGAQRRTAMATYRTASYTEYEQRAVVLDSSYNTTTSEPALSTVIGSPEDRRGLIDELSIKDITASQEPYPLKRDESISPLDVNDTANKTFADDINTRSLSATPPTDGENVLSPLPQRAFNDENATSVIAETTADMESDLASAPPVATPIVMSVDRHPGDSPPPSKSQKGPFVHYPAPIPARIRLPPLLKKQSKTSSSSEGPSPDSANAPTISTSFSFPMTAPMEVPEEPDNGHTNEEHSDSDESTVPITPGYRTRFQSPHEALESMLNEWDKEPTALVQPFTPLEELPATDGPRSLIQELEERKTQQKSRQRNAGAVASASLLQLDDVIRKGQEKRRTVVGIHGLVGTAQVRNDEDEIPLGAIYENDPGSQPGDPTRVSEGRRYYHSPGDSFSQRHAMPHNRRTSSSSIPQRSIHDRQMSDSSVHFGPHSQQQREASQSNYINGAPQGAIVPENLNSLNKIRESNMSMPNLHYQLDRPASTNIQPESSPYILHTREMSVPNFDQYRLSYQKYPVPATNAPQYPPHQQPAAAQQQYVPPYQHPPYPGQSPVYDMGTGYFRESVRINSESPIKDTRRYSSLLNSEEALYRRLKERQSIMMGYPPQHPGPRQVSMMTKEGQELLQLKQYYQQQQQQEAHLRQQYYNQPPGLPTQGHPYSGPAIQHSKTRLNIPAALAPSSTVDASDSKKREVVERWRRSVVTGGA</sequence>